<feature type="compositionally biased region" description="Low complexity" evidence="6">
    <location>
        <begin position="110"/>
        <end position="127"/>
    </location>
</feature>
<evidence type="ECO:0000256" key="1">
    <source>
        <dbReference type="ARBA" id="ARBA00004141"/>
    </source>
</evidence>
<dbReference type="InterPro" id="IPR036259">
    <property type="entry name" value="MFS_trans_sf"/>
</dbReference>
<feature type="transmembrane region" description="Helical" evidence="7">
    <location>
        <begin position="416"/>
        <end position="442"/>
    </location>
</feature>
<feature type="compositionally biased region" description="Basic and acidic residues" evidence="6">
    <location>
        <begin position="21"/>
        <end position="39"/>
    </location>
</feature>
<dbReference type="Pfam" id="PF07690">
    <property type="entry name" value="MFS_1"/>
    <property type="match status" value="1"/>
</dbReference>
<feature type="transmembrane region" description="Helical" evidence="7">
    <location>
        <begin position="477"/>
        <end position="496"/>
    </location>
</feature>
<evidence type="ECO:0000256" key="7">
    <source>
        <dbReference type="SAM" id="Phobius"/>
    </source>
</evidence>
<accession>A0ABR1RNU7</accession>
<evidence type="ECO:0000256" key="2">
    <source>
        <dbReference type="ARBA" id="ARBA00008335"/>
    </source>
</evidence>
<organism evidence="9 10">
    <name type="scientific">Apiospora rasikravindrae</name>
    <dbReference type="NCBI Taxonomy" id="990691"/>
    <lineage>
        <taxon>Eukaryota</taxon>
        <taxon>Fungi</taxon>
        <taxon>Dikarya</taxon>
        <taxon>Ascomycota</taxon>
        <taxon>Pezizomycotina</taxon>
        <taxon>Sordariomycetes</taxon>
        <taxon>Xylariomycetidae</taxon>
        <taxon>Amphisphaeriales</taxon>
        <taxon>Apiosporaceae</taxon>
        <taxon>Apiospora</taxon>
    </lineage>
</organism>
<feature type="transmembrane region" description="Helical" evidence="7">
    <location>
        <begin position="502"/>
        <end position="528"/>
    </location>
</feature>
<keyword evidence="10" id="KW-1185">Reference proteome</keyword>
<sequence length="605" mass="65618">MANKPSMASTAPAKGPNNDTIRLERRISRQAADEGHDADIPSGEGYVLDDNGERKRRASLAEKRRKSDVEHHPRPHTAHAGDPSGAAPVGPAEMAERDVEKGTAGGAQDPTQQDPGSGSGSGKSPSTTDDDDPNIVWWDENDPEHPYNWPKWRRFLNCFLVSMMIFITPLASSIFAPGVPQLMQEFHSTSLEMASFVVSVYILGFAFGPLVMAPLSEIYGRLWVYHASMVGFIVFVVACAVAPSLGSLVAFRFLSGIFGSCPVTNASGSIADMVRQEGRAAAMAAVSIGPLLGPIIGPIAGGFLADAEGWRWNFWLLAIVGGVIALVNVLVLRESYHPVLLERKTERLRKATNNPQLRSKLDIGLSPRDYFRRSILRPMKMILFSPVIIATALFVALTYGYLYLMFTSITEVFQQYYHFSTSLVGLAYLGLGVGSLAGVAAFSSTSDRHIKRKAAAADALAAETGAPREGLKPEYRLPLLPLGSVVMPAGFFLYGWTAEKQVHWIAPIIGTAVIGAGNMIIFMCIQLYLVDAFGLYAASAMAANTLVRSIAGAVLPLAGLPMYDRLGIGWGNSLLGFIALVLLPISLVIIRYGEYWRKRFVIRNL</sequence>
<comment type="similarity">
    <text evidence="2">Belongs to the major facilitator superfamily.</text>
</comment>
<dbReference type="PANTHER" id="PTHR23502">
    <property type="entry name" value="MAJOR FACILITATOR SUPERFAMILY"/>
    <property type="match status" value="1"/>
</dbReference>
<evidence type="ECO:0000256" key="5">
    <source>
        <dbReference type="ARBA" id="ARBA00023136"/>
    </source>
</evidence>
<dbReference type="Gene3D" id="1.20.1250.20">
    <property type="entry name" value="MFS general substrate transporter like domains"/>
    <property type="match status" value="1"/>
</dbReference>
<reference evidence="9 10" key="1">
    <citation type="submission" date="2023-01" db="EMBL/GenBank/DDBJ databases">
        <title>Analysis of 21 Apiospora genomes using comparative genomics revels a genus with tremendous synthesis potential of carbohydrate active enzymes and secondary metabolites.</title>
        <authorList>
            <person name="Sorensen T."/>
        </authorList>
    </citation>
    <scope>NUCLEOTIDE SEQUENCE [LARGE SCALE GENOMIC DNA]</scope>
    <source>
        <strain evidence="9 10">CBS 33761</strain>
    </source>
</reference>
<dbReference type="Proteomes" id="UP001444661">
    <property type="component" value="Unassembled WGS sequence"/>
</dbReference>
<feature type="transmembrane region" description="Helical" evidence="7">
    <location>
        <begin position="570"/>
        <end position="590"/>
    </location>
</feature>
<gene>
    <name evidence="9" type="ORF">PG993_014822</name>
</gene>
<evidence type="ECO:0000313" key="10">
    <source>
        <dbReference type="Proteomes" id="UP001444661"/>
    </source>
</evidence>
<dbReference type="SUPFAM" id="SSF103473">
    <property type="entry name" value="MFS general substrate transporter"/>
    <property type="match status" value="1"/>
</dbReference>
<feature type="domain" description="Major facilitator superfamily (MFS) profile" evidence="8">
    <location>
        <begin position="157"/>
        <end position="596"/>
    </location>
</feature>
<evidence type="ECO:0000256" key="3">
    <source>
        <dbReference type="ARBA" id="ARBA00022692"/>
    </source>
</evidence>
<keyword evidence="3 7" id="KW-0812">Transmembrane</keyword>
<name>A0ABR1RNU7_9PEZI</name>
<feature type="transmembrane region" description="Helical" evidence="7">
    <location>
        <begin position="312"/>
        <end position="332"/>
    </location>
</feature>
<comment type="subcellular location">
    <subcellularLocation>
        <location evidence="1">Membrane</location>
        <topology evidence="1">Multi-pass membrane protein</topology>
    </subcellularLocation>
</comment>
<dbReference type="CDD" id="cd17323">
    <property type="entry name" value="MFS_Tpo1_MDR_like"/>
    <property type="match status" value="1"/>
</dbReference>
<evidence type="ECO:0000256" key="4">
    <source>
        <dbReference type="ARBA" id="ARBA00022989"/>
    </source>
</evidence>
<dbReference type="PANTHER" id="PTHR23502:SF68">
    <property type="entry name" value="MULTIDRUG TRANSPORTER, PUTATIVE (AFU_ORTHOLOGUE AFUA_3G01120)-RELATED"/>
    <property type="match status" value="1"/>
</dbReference>
<feature type="transmembrane region" description="Helical" evidence="7">
    <location>
        <begin position="196"/>
        <end position="215"/>
    </location>
</feature>
<evidence type="ECO:0000259" key="8">
    <source>
        <dbReference type="PROSITE" id="PS50850"/>
    </source>
</evidence>
<evidence type="ECO:0000256" key="6">
    <source>
        <dbReference type="SAM" id="MobiDB-lite"/>
    </source>
</evidence>
<feature type="transmembrane region" description="Helical" evidence="7">
    <location>
        <begin position="155"/>
        <end position="176"/>
    </location>
</feature>
<dbReference type="EMBL" id="JAQQWK010000014">
    <property type="protein sequence ID" value="KAK8016633.1"/>
    <property type="molecule type" value="Genomic_DNA"/>
</dbReference>
<protein>
    <submittedName>
        <fullName evidence="9">Major facilitator superfamily domain-containing protein</fullName>
    </submittedName>
</protein>
<comment type="caution">
    <text evidence="9">The sequence shown here is derived from an EMBL/GenBank/DDBJ whole genome shotgun (WGS) entry which is preliminary data.</text>
</comment>
<proteinExistence type="inferred from homology"/>
<feature type="region of interest" description="Disordered" evidence="6">
    <location>
        <begin position="1"/>
        <end position="140"/>
    </location>
</feature>
<feature type="transmembrane region" description="Helical" evidence="7">
    <location>
        <begin position="222"/>
        <end position="243"/>
    </location>
</feature>
<keyword evidence="4 7" id="KW-1133">Transmembrane helix</keyword>
<feature type="compositionally biased region" description="Basic and acidic residues" evidence="6">
    <location>
        <begin position="59"/>
        <end position="72"/>
    </location>
</feature>
<evidence type="ECO:0000313" key="9">
    <source>
        <dbReference type="EMBL" id="KAK8016633.1"/>
    </source>
</evidence>
<feature type="transmembrane region" description="Helical" evidence="7">
    <location>
        <begin position="280"/>
        <end position="300"/>
    </location>
</feature>
<dbReference type="PROSITE" id="PS50850">
    <property type="entry name" value="MFS"/>
    <property type="match status" value="1"/>
</dbReference>
<dbReference type="InterPro" id="IPR020846">
    <property type="entry name" value="MFS_dom"/>
</dbReference>
<feature type="transmembrane region" description="Helical" evidence="7">
    <location>
        <begin position="535"/>
        <end position="558"/>
    </location>
</feature>
<feature type="transmembrane region" description="Helical" evidence="7">
    <location>
        <begin position="249"/>
        <end position="268"/>
    </location>
</feature>
<feature type="transmembrane region" description="Helical" evidence="7">
    <location>
        <begin position="381"/>
        <end position="404"/>
    </location>
</feature>
<dbReference type="InterPro" id="IPR011701">
    <property type="entry name" value="MFS"/>
</dbReference>
<keyword evidence="5 7" id="KW-0472">Membrane</keyword>